<dbReference type="CDD" id="cd03244">
    <property type="entry name" value="ABCC_MRP_domain2"/>
    <property type="match status" value="1"/>
</dbReference>
<keyword evidence="3 9" id="KW-0812">Transmembrane</keyword>
<dbReference type="InterPro" id="IPR044746">
    <property type="entry name" value="ABCC_6TM_D1"/>
</dbReference>
<dbReference type="Pfam" id="PF00664">
    <property type="entry name" value="ABC_membrane"/>
    <property type="match status" value="2"/>
</dbReference>
<evidence type="ECO:0000256" key="7">
    <source>
        <dbReference type="ARBA" id="ARBA00023136"/>
    </source>
</evidence>
<dbReference type="PROSITE" id="PS00211">
    <property type="entry name" value="ABC_TRANSPORTER_1"/>
    <property type="match status" value="2"/>
</dbReference>
<comment type="subcellular location">
    <subcellularLocation>
        <location evidence="1">Membrane</location>
        <topology evidence="1">Multi-pass membrane protein</topology>
    </subcellularLocation>
</comment>
<dbReference type="CDD" id="cd18580">
    <property type="entry name" value="ABC_6TM_ABCC_D2"/>
    <property type="match status" value="1"/>
</dbReference>
<dbReference type="EMBL" id="JARVKF010000023">
    <property type="protein sequence ID" value="KAK9425249.1"/>
    <property type="molecule type" value="Genomic_DNA"/>
</dbReference>
<organism evidence="12 13">
    <name type="scientific">Seiridium unicorne</name>
    <dbReference type="NCBI Taxonomy" id="138068"/>
    <lineage>
        <taxon>Eukaryota</taxon>
        <taxon>Fungi</taxon>
        <taxon>Dikarya</taxon>
        <taxon>Ascomycota</taxon>
        <taxon>Pezizomycotina</taxon>
        <taxon>Sordariomycetes</taxon>
        <taxon>Xylariomycetidae</taxon>
        <taxon>Amphisphaeriales</taxon>
        <taxon>Sporocadaceae</taxon>
        <taxon>Seiridium</taxon>
    </lineage>
</organism>
<evidence type="ECO:0000256" key="6">
    <source>
        <dbReference type="ARBA" id="ARBA00022989"/>
    </source>
</evidence>
<feature type="transmembrane region" description="Helical" evidence="9">
    <location>
        <begin position="33"/>
        <end position="52"/>
    </location>
</feature>
<dbReference type="InterPro" id="IPR027417">
    <property type="entry name" value="P-loop_NTPase"/>
</dbReference>
<dbReference type="Pfam" id="PF24357">
    <property type="entry name" value="TMD0_ABC"/>
    <property type="match status" value="1"/>
</dbReference>
<keyword evidence="8" id="KW-0325">Glycoprotein</keyword>
<dbReference type="Proteomes" id="UP001408356">
    <property type="component" value="Unassembled WGS sequence"/>
</dbReference>
<feature type="transmembrane region" description="Helical" evidence="9">
    <location>
        <begin position="1024"/>
        <end position="1045"/>
    </location>
</feature>
<dbReference type="CDD" id="cd03250">
    <property type="entry name" value="ABCC_MRP_domain1"/>
    <property type="match status" value="1"/>
</dbReference>
<dbReference type="PROSITE" id="PS50893">
    <property type="entry name" value="ABC_TRANSPORTER_2"/>
    <property type="match status" value="2"/>
</dbReference>
<name>A0ABR2VFH2_9PEZI</name>
<dbReference type="Gene3D" id="1.20.1560.10">
    <property type="entry name" value="ABC transporter type 1, transmembrane domain"/>
    <property type="match status" value="2"/>
</dbReference>
<evidence type="ECO:0000256" key="4">
    <source>
        <dbReference type="ARBA" id="ARBA00022741"/>
    </source>
</evidence>
<dbReference type="CDD" id="cd18579">
    <property type="entry name" value="ABC_6TM_ABCC_D1"/>
    <property type="match status" value="1"/>
</dbReference>
<feature type="transmembrane region" description="Helical" evidence="9">
    <location>
        <begin position="481"/>
        <end position="503"/>
    </location>
</feature>
<gene>
    <name evidence="12" type="ORF">SUNI508_13232</name>
</gene>
<feature type="transmembrane region" description="Helical" evidence="9">
    <location>
        <begin position="266"/>
        <end position="287"/>
    </location>
</feature>
<dbReference type="InterPro" id="IPR003439">
    <property type="entry name" value="ABC_transporter-like_ATP-bd"/>
</dbReference>
<dbReference type="PANTHER" id="PTHR24223:SF399">
    <property type="entry name" value="ABC TRANSPORTER ATNG"/>
    <property type="match status" value="1"/>
</dbReference>
<dbReference type="SUPFAM" id="SSF52540">
    <property type="entry name" value="P-loop containing nucleoside triphosphate hydrolases"/>
    <property type="match status" value="2"/>
</dbReference>
<evidence type="ECO:0000313" key="12">
    <source>
        <dbReference type="EMBL" id="KAK9425249.1"/>
    </source>
</evidence>
<keyword evidence="4" id="KW-0547">Nucleotide-binding</keyword>
<protein>
    <submittedName>
        <fullName evidence="12">ABC transporter FUM19</fullName>
    </submittedName>
</protein>
<feature type="transmembrane region" description="Helical" evidence="9">
    <location>
        <begin position="64"/>
        <end position="81"/>
    </location>
</feature>
<dbReference type="InterPro" id="IPR017871">
    <property type="entry name" value="ABC_transporter-like_CS"/>
</dbReference>
<comment type="caution">
    <text evidence="12">The sequence shown here is derived from an EMBL/GenBank/DDBJ whole genome shotgun (WGS) entry which is preliminary data.</text>
</comment>
<evidence type="ECO:0000256" key="9">
    <source>
        <dbReference type="SAM" id="Phobius"/>
    </source>
</evidence>
<keyword evidence="7 9" id="KW-0472">Membrane</keyword>
<feature type="transmembrane region" description="Helical" evidence="9">
    <location>
        <begin position="885"/>
        <end position="906"/>
    </location>
</feature>
<evidence type="ECO:0000259" key="10">
    <source>
        <dbReference type="PROSITE" id="PS50893"/>
    </source>
</evidence>
<feature type="domain" description="ABC transporter" evidence="10">
    <location>
        <begin position="1206"/>
        <end position="1435"/>
    </location>
</feature>
<reference evidence="12 13" key="1">
    <citation type="journal article" date="2024" name="J. Plant Pathol.">
        <title>Sequence and assembly of the genome of Seiridium unicorne, isolate CBS 538.82, causal agent of cypress canker disease.</title>
        <authorList>
            <person name="Scali E."/>
            <person name="Rocca G.D."/>
            <person name="Danti R."/>
            <person name="Garbelotto M."/>
            <person name="Barberini S."/>
            <person name="Baroncelli R."/>
            <person name="Emiliani G."/>
        </authorList>
    </citation>
    <scope>NUCLEOTIDE SEQUENCE [LARGE SCALE GENOMIC DNA]</scope>
    <source>
        <strain evidence="12 13">BM-138-508</strain>
    </source>
</reference>
<dbReference type="InterPro" id="IPR050173">
    <property type="entry name" value="ABC_transporter_C-like"/>
</dbReference>
<keyword evidence="13" id="KW-1185">Reference proteome</keyword>
<feature type="domain" description="ABC transporter" evidence="10">
    <location>
        <begin position="599"/>
        <end position="826"/>
    </location>
</feature>
<feature type="transmembrane region" description="Helical" evidence="9">
    <location>
        <begin position="93"/>
        <end position="112"/>
    </location>
</feature>
<dbReference type="InterPro" id="IPR003593">
    <property type="entry name" value="AAA+_ATPase"/>
</dbReference>
<feature type="domain" description="ABC transmembrane type-1" evidence="11">
    <location>
        <begin position="891"/>
        <end position="1167"/>
    </location>
</feature>
<dbReference type="Gene3D" id="3.40.50.300">
    <property type="entry name" value="P-loop containing nucleotide triphosphate hydrolases"/>
    <property type="match status" value="2"/>
</dbReference>
<feature type="transmembrane region" description="Helical" evidence="9">
    <location>
        <begin position="926"/>
        <end position="959"/>
    </location>
</feature>
<evidence type="ECO:0000313" key="13">
    <source>
        <dbReference type="Proteomes" id="UP001408356"/>
    </source>
</evidence>
<proteinExistence type="predicted"/>
<dbReference type="Pfam" id="PF00005">
    <property type="entry name" value="ABC_tran"/>
    <property type="match status" value="2"/>
</dbReference>
<dbReference type="PANTHER" id="PTHR24223">
    <property type="entry name" value="ATP-BINDING CASSETTE SUB-FAMILY C"/>
    <property type="match status" value="1"/>
</dbReference>
<keyword evidence="6 9" id="KW-1133">Transmembrane helix</keyword>
<evidence type="ECO:0000256" key="3">
    <source>
        <dbReference type="ARBA" id="ARBA00022692"/>
    </source>
</evidence>
<dbReference type="SMART" id="SM00382">
    <property type="entry name" value="AAA"/>
    <property type="match status" value="2"/>
</dbReference>
<accession>A0ABR2VFH2</accession>
<keyword evidence="2" id="KW-0813">Transport</keyword>
<dbReference type="InterPro" id="IPR011527">
    <property type="entry name" value="ABC1_TM_dom"/>
</dbReference>
<evidence type="ECO:0000256" key="5">
    <source>
        <dbReference type="ARBA" id="ARBA00022840"/>
    </source>
</evidence>
<feature type="transmembrane region" description="Helical" evidence="9">
    <location>
        <begin position="299"/>
        <end position="321"/>
    </location>
</feature>
<feature type="domain" description="ABC transmembrane type-1" evidence="11">
    <location>
        <begin position="270"/>
        <end position="544"/>
    </location>
</feature>
<dbReference type="InterPro" id="IPR056227">
    <property type="entry name" value="TMD0_ABC"/>
</dbReference>
<evidence type="ECO:0000259" key="11">
    <source>
        <dbReference type="PROSITE" id="PS50929"/>
    </source>
</evidence>
<keyword evidence="5" id="KW-0067">ATP-binding</keyword>
<dbReference type="InterPro" id="IPR044726">
    <property type="entry name" value="ABCC_6TM_D2"/>
</dbReference>
<evidence type="ECO:0000256" key="1">
    <source>
        <dbReference type="ARBA" id="ARBA00004141"/>
    </source>
</evidence>
<dbReference type="PROSITE" id="PS50929">
    <property type="entry name" value="ABC_TM1F"/>
    <property type="match status" value="2"/>
</dbReference>
<dbReference type="SUPFAM" id="SSF90123">
    <property type="entry name" value="ABC transporter transmembrane region"/>
    <property type="match status" value="2"/>
</dbReference>
<evidence type="ECO:0000256" key="8">
    <source>
        <dbReference type="ARBA" id="ARBA00023180"/>
    </source>
</evidence>
<dbReference type="InterPro" id="IPR036640">
    <property type="entry name" value="ABC1_TM_sf"/>
</dbReference>
<sequence>MSNFCSASLDDLWGPAVDECRRSMDFTLLFEQSVLSIIPSSIAVLLSLLRLYQLFDAKTRAQGKILPVALFALNLILTVLWSRNQTSRTRASIPATIVALLLNILLLPLSWLEHSRTIRPSPLICAYLIVSSLVDLAQVRTLWLIQELGAEAAVFSAIFAVRVGILGMESTPKTRFLIHPEDIARSPEDKCGIISRSFFLWLLKLIWNGFRGTITMEDLYEPPVDTAPEGLEARLQKYWDEEPKTDKSRLLRVTARAIRARLLAPVIPRICMVGFVITQPLLLLAVIDFLNEAPESSNYGYGLIGAYAIVYIGVAVSNAWYFHQTFKFIAAVRSGLIAMVYSKAMRLNLSATDKGSAVTVMSSDIERIVMGLRSIHDIWANVIQVALAAWLLERQTGVAIVAPVVVAAACGYGTLKVSEAAGGQQVDWLAKIETRIDTTTRTLSSMRGVKLSGLAGKLIGKIQDLRHAELRSAGKYRWWEIGAMIMGFFPVMISPVLTFAIYIGATNASSQPLDAARMFVSLSFLTLMSQPLSMLFQSGPEIMSMVACFGRIGDFLATEQWSNPKPASSSSVSDSSTLDVSGQVDEKEKKVFKRVHSEIRIVGGQFRWKDTKSVLDNVNVVFPQGKLSFIIGPVGCGKSTLLKGILGEVQFSSGMIDAPLSSVSFCDQSPWIINGTLKENVVMFSAEDENYYRSVIHACALTEDLARMHDGDESNLGSGGITLSGGQKQRLSLARAVFARRNTNLFDDILSGLDAITAIEVFARVFGPAGLLRQDSKTIVLATHAVHLAPYADHIVCLGIGGEVTQQGTFDELQNMEGYVRQLNISNNPTLPPQTLVPQTPVSSAAVSSSVHATMLSSTPDVAVTTEKPKGVYRYYVKAIGRGMAVVYVSLALAYGFLYTFPYIWAKWWTDANATDPSTGQDAYYMGIYALLQVLCLTVLTIFAWHAVVTIITASGLVLHRTLLTTALHAPLAFFEKTDLGVTLNRFSQDLQMVDNELPMAALEVACSAVVVTGQLLLIMNTSYWVALSFPLIFGVLWVLQKIYLRTSRQLRHLELNSKAPLYTQFVESIEGLATIRAFGWQEQFKILNHERLNMSQRPFYLKLCLQRWLNVVLDCQDAGFVVLLVGLIVGLRSRISPGFAGVALSSVLNLSIGLTNLVKVWTEGETCIASIQRIRDFERDTPSEINPAQHQDVPQGWPEKGSISIRNLSVAYGEGKTTALKGINMRIKPGEKIGVCGRTGSGKTSLMLSLFRMIDITEGNIEIDGISITSVDPSQVRLRLNAVPQEAFFLSDTIRVNADPHGICTDDEILQALQRVHLKAVVQKDGGLDGLVDNGTFSHGEKQLFCLARAILKQSKVVVLDEATSNIDVEMEKLIHQVILEEFKDFTVITIAHRLDAILSSDRIAVLDKGEIVEFAAPEELLSKDSHFKALYNTYNTE</sequence>
<evidence type="ECO:0000256" key="2">
    <source>
        <dbReference type="ARBA" id="ARBA00022448"/>
    </source>
</evidence>